<keyword evidence="5" id="KW-0809">Transit peptide</keyword>
<dbReference type="SUPFAM" id="SSF54637">
    <property type="entry name" value="Thioesterase/thiol ester dehydrase-isomerase"/>
    <property type="match status" value="2"/>
</dbReference>
<organism evidence="10 11">
    <name type="scientific">Labilibaculum manganireducens</name>
    <dbReference type="NCBI Taxonomy" id="1940525"/>
    <lineage>
        <taxon>Bacteria</taxon>
        <taxon>Pseudomonadati</taxon>
        <taxon>Bacteroidota</taxon>
        <taxon>Bacteroidia</taxon>
        <taxon>Marinilabiliales</taxon>
        <taxon>Marinifilaceae</taxon>
        <taxon>Labilibaculum</taxon>
    </lineage>
</organism>
<keyword evidence="2" id="KW-0444">Lipid biosynthesis</keyword>
<evidence type="ECO:0000256" key="4">
    <source>
        <dbReference type="ARBA" id="ARBA00022832"/>
    </source>
</evidence>
<dbReference type="RefSeq" id="WP_101310861.1">
    <property type="nucleotide sequence ID" value="NZ_MVDE01000029.1"/>
</dbReference>
<evidence type="ECO:0000256" key="3">
    <source>
        <dbReference type="ARBA" id="ARBA00022801"/>
    </source>
</evidence>
<evidence type="ECO:0000256" key="7">
    <source>
        <dbReference type="ARBA" id="ARBA00023160"/>
    </source>
</evidence>
<dbReference type="InterPro" id="IPR045023">
    <property type="entry name" value="FATA/B"/>
</dbReference>
<name>A0A2N3HZ36_9BACT</name>
<feature type="domain" description="Acyl-ACP thioesterase-like C-terminal" evidence="9">
    <location>
        <begin position="160"/>
        <end position="249"/>
    </location>
</feature>
<evidence type="ECO:0000256" key="5">
    <source>
        <dbReference type="ARBA" id="ARBA00022946"/>
    </source>
</evidence>
<evidence type="ECO:0000259" key="9">
    <source>
        <dbReference type="Pfam" id="PF20791"/>
    </source>
</evidence>
<keyword evidence="4" id="KW-0276">Fatty acid metabolism</keyword>
<keyword evidence="3" id="KW-0378">Hydrolase</keyword>
<dbReference type="GO" id="GO:0016297">
    <property type="term" value="F:fatty acyl-[ACP] hydrolase activity"/>
    <property type="evidence" value="ECO:0007669"/>
    <property type="project" value="InterPro"/>
</dbReference>
<keyword evidence="6" id="KW-0443">Lipid metabolism</keyword>
<keyword evidence="7" id="KW-0275">Fatty acid biosynthesis</keyword>
<dbReference type="AlphaFoldDB" id="A0A2N3HZ36"/>
<feature type="domain" description="Acyl-ACP thioesterase N-terminal hotdog" evidence="8">
    <location>
        <begin position="10"/>
        <end position="134"/>
    </location>
</feature>
<dbReference type="InterPro" id="IPR049427">
    <property type="entry name" value="Acyl-ACP_TE_C"/>
</dbReference>
<dbReference type="GO" id="GO:0000036">
    <property type="term" value="F:acyl carrier activity"/>
    <property type="evidence" value="ECO:0007669"/>
    <property type="project" value="TreeGrafter"/>
</dbReference>
<dbReference type="CDD" id="cd00586">
    <property type="entry name" value="4HBT"/>
    <property type="match status" value="1"/>
</dbReference>
<evidence type="ECO:0000256" key="1">
    <source>
        <dbReference type="ARBA" id="ARBA00006500"/>
    </source>
</evidence>
<reference evidence="10 11" key="1">
    <citation type="journal article" date="2017" name="Front. Microbiol.">
        <title>Labilibaculum manganireducens gen. nov., sp. nov. and Labilibaculum filiforme sp. nov., Novel Bacteroidetes Isolated from Subsurface Sediments of the Baltic Sea.</title>
        <authorList>
            <person name="Vandieken V."/>
            <person name="Marshall I.P."/>
            <person name="Niemann H."/>
            <person name="Engelen B."/>
            <person name="Cypionka H."/>
        </authorList>
    </citation>
    <scope>NUCLEOTIDE SEQUENCE [LARGE SCALE GENOMIC DNA]</scope>
    <source>
        <strain evidence="10 11">59.10-2M</strain>
    </source>
</reference>
<dbReference type="Proteomes" id="UP000233618">
    <property type="component" value="Unassembled WGS sequence"/>
</dbReference>
<gene>
    <name evidence="10" type="ORF">BZG01_16025</name>
</gene>
<dbReference type="Pfam" id="PF20791">
    <property type="entry name" value="Acyl-ACP_TE_C"/>
    <property type="match status" value="1"/>
</dbReference>
<evidence type="ECO:0000313" key="10">
    <source>
        <dbReference type="EMBL" id="PKQ63330.1"/>
    </source>
</evidence>
<sequence>MNISNTDIRKYRETFRIGSFDTDLKGRAKLTSICNYFQEIAGHHVDLINQGIDDLKANNLAWILSRLKVQIFETPKWKDNIDIETWSIGADGLFGNREYRIYNMKGDVIGQATSSWLVLNTKTKRLIRPQEIVAKMPVNSEDPIFEHSLGKLQQLEQGNYVEDLHIHYSDLDFYQHVNNVKYIKWAIDSCLSEILLNKTIHELEINYLHEAKLDQILEIFNQSSDNTSKIIIKTKNTDIENCRAVIKWK</sequence>
<evidence type="ECO:0000313" key="11">
    <source>
        <dbReference type="Proteomes" id="UP000233618"/>
    </source>
</evidence>
<protein>
    <recommendedName>
        <fullName evidence="12">Acyl-[acyl-carrier-protein] thioesterase</fullName>
    </recommendedName>
</protein>
<dbReference type="InterPro" id="IPR002864">
    <property type="entry name" value="Acyl-ACP_thioesterase_NHD"/>
</dbReference>
<evidence type="ECO:0000259" key="8">
    <source>
        <dbReference type="Pfam" id="PF01643"/>
    </source>
</evidence>
<accession>A0A2N3HZ36</accession>
<evidence type="ECO:0008006" key="12">
    <source>
        <dbReference type="Google" id="ProtNLM"/>
    </source>
</evidence>
<proteinExistence type="inferred from homology"/>
<dbReference type="PANTHER" id="PTHR31727">
    <property type="entry name" value="OLEOYL-ACYL CARRIER PROTEIN THIOESTERASE 1, CHLOROPLASTIC"/>
    <property type="match status" value="1"/>
</dbReference>
<dbReference type="EMBL" id="MVDE01000029">
    <property type="protein sequence ID" value="PKQ63330.1"/>
    <property type="molecule type" value="Genomic_DNA"/>
</dbReference>
<keyword evidence="11" id="KW-1185">Reference proteome</keyword>
<evidence type="ECO:0000256" key="2">
    <source>
        <dbReference type="ARBA" id="ARBA00022516"/>
    </source>
</evidence>
<comment type="similarity">
    <text evidence="1">Belongs to the acyl-ACP thioesterase family.</text>
</comment>
<comment type="caution">
    <text evidence="10">The sequence shown here is derived from an EMBL/GenBank/DDBJ whole genome shotgun (WGS) entry which is preliminary data.</text>
</comment>
<dbReference type="PANTHER" id="PTHR31727:SF6">
    <property type="entry name" value="OLEOYL-ACYL CARRIER PROTEIN THIOESTERASE 1, CHLOROPLASTIC"/>
    <property type="match status" value="1"/>
</dbReference>
<dbReference type="Gene3D" id="3.10.129.10">
    <property type="entry name" value="Hotdog Thioesterase"/>
    <property type="match status" value="1"/>
</dbReference>
<evidence type="ECO:0000256" key="6">
    <source>
        <dbReference type="ARBA" id="ARBA00023098"/>
    </source>
</evidence>
<dbReference type="Pfam" id="PF01643">
    <property type="entry name" value="Acyl-ACP_TE"/>
    <property type="match status" value="1"/>
</dbReference>
<dbReference type="InterPro" id="IPR029069">
    <property type="entry name" value="HotDog_dom_sf"/>
</dbReference>